<feature type="transmembrane region" description="Helical" evidence="1">
    <location>
        <begin position="20"/>
        <end position="39"/>
    </location>
</feature>
<feature type="transmembrane region" description="Helical" evidence="1">
    <location>
        <begin position="69"/>
        <end position="89"/>
    </location>
</feature>
<accession>A0A1H3CXX7</accession>
<keyword evidence="1" id="KW-1133">Transmembrane helix</keyword>
<keyword evidence="1" id="KW-0472">Membrane</keyword>
<feature type="transmembrane region" description="Helical" evidence="1">
    <location>
        <begin position="166"/>
        <end position="190"/>
    </location>
</feature>
<keyword evidence="3" id="KW-1185">Reference proteome</keyword>
<evidence type="ECO:0000313" key="3">
    <source>
        <dbReference type="Proteomes" id="UP000198672"/>
    </source>
</evidence>
<dbReference type="Proteomes" id="UP000198672">
    <property type="component" value="Unassembled WGS sequence"/>
</dbReference>
<gene>
    <name evidence="2" type="ORF">SAMN05421644_10732</name>
</gene>
<keyword evidence="1" id="KW-0812">Transmembrane</keyword>
<proteinExistence type="predicted"/>
<reference evidence="3" key="1">
    <citation type="submission" date="2016-10" db="EMBL/GenBank/DDBJ databases">
        <authorList>
            <person name="Varghese N."/>
            <person name="Submissions S."/>
        </authorList>
    </citation>
    <scope>NUCLEOTIDE SEQUENCE [LARGE SCALE GENOMIC DNA]</scope>
    <source>
        <strain evidence="3">DSM 173</strain>
    </source>
</reference>
<name>A0A1H3CXX7_ALLWA</name>
<feature type="transmembrane region" description="Helical" evidence="1">
    <location>
        <begin position="101"/>
        <end position="118"/>
    </location>
</feature>
<evidence type="ECO:0000256" key="1">
    <source>
        <dbReference type="SAM" id="Phobius"/>
    </source>
</evidence>
<feature type="transmembrane region" description="Helical" evidence="1">
    <location>
        <begin position="210"/>
        <end position="231"/>
    </location>
</feature>
<protein>
    <submittedName>
        <fullName evidence="2">Uncharacterized protein</fullName>
    </submittedName>
</protein>
<dbReference type="AlphaFoldDB" id="A0A1H3CXX7"/>
<feature type="transmembrane region" description="Helical" evidence="1">
    <location>
        <begin position="124"/>
        <end position="145"/>
    </location>
</feature>
<organism evidence="2 3">
    <name type="scientific">Allochromatium warmingii</name>
    <name type="common">Chromatium warmingii</name>
    <dbReference type="NCBI Taxonomy" id="61595"/>
    <lineage>
        <taxon>Bacteria</taxon>
        <taxon>Pseudomonadati</taxon>
        <taxon>Pseudomonadota</taxon>
        <taxon>Gammaproteobacteria</taxon>
        <taxon>Chromatiales</taxon>
        <taxon>Chromatiaceae</taxon>
        <taxon>Allochromatium</taxon>
    </lineage>
</organism>
<evidence type="ECO:0000313" key="2">
    <source>
        <dbReference type="EMBL" id="SDX58299.1"/>
    </source>
</evidence>
<sequence>MIYAPLFIGLLSLARGAELGSVSYVLAAALAGGAGAILYGARELALISTGVGAVSGLGLLILAPAQASLTNTVVIAALLAAVVGVTLSFPRRCTRHVPGKLVAGVVTGAFVGAVLAIAEPWHAHAFSTFAALAFLTSANGILYAGSVRGWIQLSRRIGMESHPCELIEGVTMAILGAIAAGSVWMVVSPLLGLEAAGFWQLASLTMHDEIPSAFLGGLLGGGLAGMLLELFRFPWVHDV</sequence>
<dbReference type="EMBL" id="FNOW01000007">
    <property type="protein sequence ID" value="SDX58299.1"/>
    <property type="molecule type" value="Genomic_DNA"/>
</dbReference>
<feature type="transmembrane region" description="Helical" evidence="1">
    <location>
        <begin position="44"/>
        <end position="63"/>
    </location>
</feature>
<dbReference type="STRING" id="61595.SAMN05421644_10732"/>